<evidence type="ECO:0000256" key="3">
    <source>
        <dbReference type="ARBA" id="ARBA00011233"/>
    </source>
</evidence>
<name>A0A917RLR0_9ACTN</name>
<evidence type="ECO:0000313" key="6">
    <source>
        <dbReference type="EMBL" id="GGL14398.1"/>
    </source>
</evidence>
<keyword evidence="5" id="KW-0119">Carbohydrate metabolism</keyword>
<proteinExistence type="inferred from homology"/>
<evidence type="ECO:0000256" key="5">
    <source>
        <dbReference type="ARBA" id="ARBA00023277"/>
    </source>
</evidence>
<sequence>MPEKAKFLDDLAARRLVAIVRGRDADAALRTVVTLVEEGVHLVEVSLVTSGALAVIRRARAALGDAAGLGAGTVISADDARRAADAGAGYLVTPAVGEGVAEGARLGLPVLAGALTPTEVVAALDAGAAAIKLFPVWSLGGVRYLKALRDPFPRVPFVPVGGVGVPEAGEYLRAGAVAVGVGSPLVGDAADGGSIDELKARIAAFKQAL</sequence>
<dbReference type="InterPro" id="IPR000887">
    <property type="entry name" value="Aldlse_KDPG_KHG"/>
</dbReference>
<accession>A0A917RLR0</accession>
<dbReference type="GO" id="GO:0016829">
    <property type="term" value="F:lyase activity"/>
    <property type="evidence" value="ECO:0007669"/>
    <property type="project" value="UniProtKB-KW"/>
</dbReference>
<reference evidence="6" key="1">
    <citation type="journal article" date="2014" name="Int. J. Syst. Evol. Microbiol.">
        <title>Complete genome sequence of Corynebacterium casei LMG S-19264T (=DSM 44701T), isolated from a smear-ripened cheese.</title>
        <authorList>
            <consortium name="US DOE Joint Genome Institute (JGI-PGF)"/>
            <person name="Walter F."/>
            <person name="Albersmeier A."/>
            <person name="Kalinowski J."/>
            <person name="Ruckert C."/>
        </authorList>
    </citation>
    <scope>NUCLEOTIDE SEQUENCE</scope>
    <source>
        <strain evidence="6">JCM 13064</strain>
    </source>
</reference>
<dbReference type="PANTHER" id="PTHR30246:SF1">
    <property type="entry name" value="2-DEHYDRO-3-DEOXY-6-PHOSPHOGALACTONATE ALDOLASE-RELATED"/>
    <property type="match status" value="1"/>
</dbReference>
<dbReference type="PANTHER" id="PTHR30246">
    <property type="entry name" value="2-KETO-3-DEOXY-6-PHOSPHOGLUCONATE ALDOLASE"/>
    <property type="match status" value="1"/>
</dbReference>
<protein>
    <submittedName>
        <fullName evidence="6">Aldolase</fullName>
    </submittedName>
</protein>
<comment type="caution">
    <text evidence="6">The sequence shown here is derived from an EMBL/GenBank/DDBJ whole genome shotgun (WGS) entry which is preliminary data.</text>
</comment>
<evidence type="ECO:0000313" key="7">
    <source>
        <dbReference type="Proteomes" id="UP000645217"/>
    </source>
</evidence>
<gene>
    <name evidence="6" type="ORF">GCM10007964_65480</name>
</gene>
<organism evidence="6 7">
    <name type="scientific">Sphaerisporangium melleum</name>
    <dbReference type="NCBI Taxonomy" id="321316"/>
    <lineage>
        <taxon>Bacteria</taxon>
        <taxon>Bacillati</taxon>
        <taxon>Actinomycetota</taxon>
        <taxon>Actinomycetes</taxon>
        <taxon>Streptosporangiales</taxon>
        <taxon>Streptosporangiaceae</taxon>
        <taxon>Sphaerisporangium</taxon>
    </lineage>
</organism>
<keyword evidence="4" id="KW-0456">Lyase</keyword>
<dbReference type="EMBL" id="BMNT01000048">
    <property type="protein sequence ID" value="GGL14398.1"/>
    <property type="molecule type" value="Genomic_DNA"/>
</dbReference>
<dbReference type="Proteomes" id="UP000645217">
    <property type="component" value="Unassembled WGS sequence"/>
</dbReference>
<evidence type="ECO:0000256" key="1">
    <source>
        <dbReference type="ARBA" id="ARBA00004761"/>
    </source>
</evidence>
<dbReference type="AlphaFoldDB" id="A0A917RLR0"/>
<comment type="pathway">
    <text evidence="1">Carbohydrate acid metabolism.</text>
</comment>
<comment type="subunit">
    <text evidence="3">Homotrimer.</text>
</comment>
<keyword evidence="7" id="KW-1185">Reference proteome</keyword>
<dbReference type="SUPFAM" id="SSF51569">
    <property type="entry name" value="Aldolase"/>
    <property type="match status" value="1"/>
</dbReference>
<dbReference type="CDD" id="cd00452">
    <property type="entry name" value="KDPG_aldolase"/>
    <property type="match status" value="1"/>
</dbReference>
<dbReference type="Pfam" id="PF01081">
    <property type="entry name" value="Aldolase"/>
    <property type="match status" value="1"/>
</dbReference>
<dbReference type="Gene3D" id="3.20.20.70">
    <property type="entry name" value="Aldolase class I"/>
    <property type="match status" value="1"/>
</dbReference>
<reference evidence="6" key="2">
    <citation type="submission" date="2020-09" db="EMBL/GenBank/DDBJ databases">
        <authorList>
            <person name="Sun Q."/>
            <person name="Ohkuma M."/>
        </authorList>
    </citation>
    <scope>NUCLEOTIDE SEQUENCE</scope>
    <source>
        <strain evidence="6">JCM 13064</strain>
    </source>
</reference>
<dbReference type="RefSeq" id="WP_189166948.1">
    <property type="nucleotide sequence ID" value="NZ_BMNT01000048.1"/>
</dbReference>
<comment type="similarity">
    <text evidence="2">Belongs to the KHG/KDPG aldolase family.</text>
</comment>
<dbReference type="InterPro" id="IPR013785">
    <property type="entry name" value="Aldolase_TIM"/>
</dbReference>
<evidence type="ECO:0000256" key="4">
    <source>
        <dbReference type="ARBA" id="ARBA00023239"/>
    </source>
</evidence>
<evidence type="ECO:0000256" key="2">
    <source>
        <dbReference type="ARBA" id="ARBA00006906"/>
    </source>
</evidence>